<proteinExistence type="predicted"/>
<evidence type="ECO:0000256" key="1">
    <source>
        <dbReference type="SAM" id="MobiDB-lite"/>
    </source>
</evidence>
<dbReference type="Proteomes" id="UP000635477">
    <property type="component" value="Unassembled WGS sequence"/>
</dbReference>
<sequence>MRHSLDGHLHGIIYVTVVGVSGLQSLASNTALNKVSPCARDHVRGFSGPSPPGPTPDPANGALNTPFIAESAGSTPAPLQPPFLSVCLAPPNQASHDPISGSSLARRQCSQMAGECVTGPHSSPLSHPALWVSAFGAATAGTEVAPMVTTATVSLEWWPQETSREGEVPIADRSITSVFCITSQTSPVSGYGLASPTWSINILLPAAYPLEACSKGHQAPALFTSAGFYQSQQWGRTL</sequence>
<reference evidence="2" key="2">
    <citation type="submission" date="2020-05" db="EMBL/GenBank/DDBJ databases">
        <authorList>
            <person name="Kim H.-S."/>
            <person name="Proctor R.H."/>
            <person name="Brown D.W."/>
        </authorList>
    </citation>
    <scope>NUCLEOTIDE SEQUENCE</scope>
    <source>
        <strain evidence="2">NRRL 22465</strain>
    </source>
</reference>
<feature type="region of interest" description="Disordered" evidence="1">
    <location>
        <begin position="43"/>
        <end position="62"/>
    </location>
</feature>
<dbReference type="AlphaFoldDB" id="A0A8H4UG62"/>
<organism evidence="2 3">
    <name type="scientific">Fusarium zealandicum</name>
    <dbReference type="NCBI Taxonomy" id="1053134"/>
    <lineage>
        <taxon>Eukaryota</taxon>
        <taxon>Fungi</taxon>
        <taxon>Dikarya</taxon>
        <taxon>Ascomycota</taxon>
        <taxon>Pezizomycotina</taxon>
        <taxon>Sordariomycetes</taxon>
        <taxon>Hypocreomycetidae</taxon>
        <taxon>Hypocreales</taxon>
        <taxon>Nectriaceae</taxon>
        <taxon>Fusarium</taxon>
        <taxon>Fusarium staphyleae species complex</taxon>
    </lineage>
</organism>
<name>A0A8H4UG62_9HYPO</name>
<comment type="caution">
    <text evidence="2">The sequence shown here is derived from an EMBL/GenBank/DDBJ whole genome shotgun (WGS) entry which is preliminary data.</text>
</comment>
<evidence type="ECO:0000313" key="3">
    <source>
        <dbReference type="Proteomes" id="UP000635477"/>
    </source>
</evidence>
<keyword evidence="3" id="KW-1185">Reference proteome</keyword>
<gene>
    <name evidence="2" type="ORF">FZEAL_7719</name>
</gene>
<evidence type="ECO:0000313" key="2">
    <source>
        <dbReference type="EMBL" id="KAF4975499.1"/>
    </source>
</evidence>
<protein>
    <submittedName>
        <fullName evidence="2">Uncharacterized protein</fullName>
    </submittedName>
</protein>
<reference evidence="2" key="1">
    <citation type="journal article" date="2020" name="BMC Genomics">
        <title>Correction to: Identification and distribution of gene clusters required for synthesis of sphingolipid metabolism inhibitors in diverse species of the filamentous fungus Fusarium.</title>
        <authorList>
            <person name="Kim H.S."/>
            <person name="Lohmar J.M."/>
            <person name="Busman M."/>
            <person name="Brown D.W."/>
            <person name="Naumann T.A."/>
            <person name="Divon H.H."/>
            <person name="Lysoe E."/>
            <person name="Uhlig S."/>
            <person name="Proctor R.H."/>
        </authorList>
    </citation>
    <scope>NUCLEOTIDE SEQUENCE</scope>
    <source>
        <strain evidence="2">NRRL 22465</strain>
    </source>
</reference>
<dbReference type="EMBL" id="JABEYC010000633">
    <property type="protein sequence ID" value="KAF4975499.1"/>
    <property type="molecule type" value="Genomic_DNA"/>
</dbReference>
<accession>A0A8H4UG62</accession>